<feature type="compositionally biased region" description="Basic and acidic residues" evidence="6">
    <location>
        <begin position="868"/>
        <end position="884"/>
    </location>
</feature>
<dbReference type="AlphaFoldDB" id="A0A0K3C703"/>
<feature type="compositionally biased region" description="Low complexity" evidence="6">
    <location>
        <begin position="320"/>
        <end position="337"/>
    </location>
</feature>
<feature type="compositionally biased region" description="Polar residues" evidence="6">
    <location>
        <begin position="1219"/>
        <end position="1231"/>
    </location>
</feature>
<dbReference type="Proteomes" id="UP000199069">
    <property type="component" value="Unassembled WGS sequence"/>
</dbReference>
<feature type="compositionally biased region" description="Basic and acidic residues" evidence="6">
    <location>
        <begin position="1058"/>
        <end position="1076"/>
    </location>
</feature>
<feature type="compositionally biased region" description="Low complexity" evidence="6">
    <location>
        <begin position="1032"/>
        <end position="1041"/>
    </location>
</feature>
<evidence type="ECO:0000256" key="6">
    <source>
        <dbReference type="SAM" id="MobiDB-lite"/>
    </source>
</evidence>
<feature type="compositionally biased region" description="Basic and acidic residues" evidence="6">
    <location>
        <begin position="305"/>
        <end position="317"/>
    </location>
</feature>
<evidence type="ECO:0000256" key="2">
    <source>
        <dbReference type="ARBA" id="ARBA00009824"/>
    </source>
</evidence>
<dbReference type="EMBL" id="CWKI01000001">
    <property type="protein sequence ID" value="CTR04623.1"/>
    <property type="molecule type" value="Genomic_DNA"/>
</dbReference>
<dbReference type="OrthoDB" id="277931at2759"/>
<name>A0A0K3C703_RHOTO</name>
<feature type="compositionally biased region" description="Polar residues" evidence="6">
    <location>
        <begin position="1124"/>
        <end position="1141"/>
    </location>
</feature>
<dbReference type="EMBL" id="LCTV02000001">
    <property type="protein sequence ID" value="PRQ77847.1"/>
    <property type="molecule type" value="Genomic_DNA"/>
</dbReference>
<evidence type="ECO:0000256" key="5">
    <source>
        <dbReference type="ARBA" id="ARBA00023136"/>
    </source>
</evidence>
<evidence type="ECO:0000256" key="7">
    <source>
        <dbReference type="SAM" id="Phobius"/>
    </source>
</evidence>
<keyword evidence="3 7" id="KW-0812">Transmembrane</keyword>
<evidence type="ECO:0000313" key="11">
    <source>
        <dbReference type="Proteomes" id="UP000239560"/>
    </source>
</evidence>
<dbReference type="GO" id="GO:0016020">
    <property type="term" value="C:membrane"/>
    <property type="evidence" value="ECO:0007669"/>
    <property type="project" value="UniProtKB-SubCell"/>
</dbReference>
<feature type="region of interest" description="Disordered" evidence="6">
    <location>
        <begin position="261"/>
        <end position="398"/>
    </location>
</feature>
<feature type="compositionally biased region" description="Low complexity" evidence="6">
    <location>
        <begin position="936"/>
        <end position="955"/>
    </location>
</feature>
<comment type="subcellular location">
    <subcellularLocation>
        <location evidence="1">Membrane</location>
        <topology evidence="1">Multi-pass membrane protein</topology>
    </subcellularLocation>
</comment>
<dbReference type="SUPFAM" id="SSF53474">
    <property type="entry name" value="alpha/beta-Hydrolases"/>
    <property type="match status" value="1"/>
</dbReference>
<feature type="transmembrane region" description="Helical" evidence="7">
    <location>
        <begin position="563"/>
        <end position="584"/>
    </location>
</feature>
<evidence type="ECO:0000313" key="10">
    <source>
        <dbReference type="Proteomes" id="UP000199069"/>
    </source>
</evidence>
<reference evidence="8 10" key="1">
    <citation type="submission" date="2015-07" db="EMBL/GenBank/DDBJ databases">
        <authorList>
            <person name="Cajimat M.N.B."/>
            <person name="Milazzo M.L."/>
            <person name="Fulhorst C.F."/>
        </authorList>
    </citation>
    <scope>NUCLEOTIDE SEQUENCE [LARGE SCALE GENOMIC DNA]</scope>
    <source>
        <strain evidence="8">Single colony</strain>
    </source>
</reference>
<feature type="compositionally biased region" description="Low complexity" evidence="6">
    <location>
        <begin position="360"/>
        <end position="370"/>
    </location>
</feature>
<keyword evidence="5 7" id="KW-0472">Membrane</keyword>
<accession>A0A0K3C703</accession>
<feature type="compositionally biased region" description="Low complexity" evidence="6">
    <location>
        <begin position="965"/>
        <end position="998"/>
    </location>
</feature>
<feature type="region of interest" description="Disordered" evidence="6">
    <location>
        <begin position="1180"/>
        <end position="1231"/>
    </location>
</feature>
<organism evidence="8 10">
    <name type="scientific">Rhodotorula toruloides</name>
    <name type="common">Yeast</name>
    <name type="synonym">Rhodosporidium toruloides</name>
    <dbReference type="NCBI Taxonomy" id="5286"/>
    <lineage>
        <taxon>Eukaryota</taxon>
        <taxon>Fungi</taxon>
        <taxon>Dikarya</taxon>
        <taxon>Basidiomycota</taxon>
        <taxon>Pucciniomycotina</taxon>
        <taxon>Microbotryomycetes</taxon>
        <taxon>Sporidiobolales</taxon>
        <taxon>Sporidiobolaceae</taxon>
        <taxon>Rhodotorula</taxon>
    </lineage>
</organism>
<feature type="compositionally biased region" description="Pro residues" evidence="6">
    <location>
        <begin position="371"/>
        <end position="385"/>
    </location>
</feature>
<evidence type="ECO:0000256" key="1">
    <source>
        <dbReference type="ARBA" id="ARBA00004141"/>
    </source>
</evidence>
<feature type="compositionally biased region" description="Acidic residues" evidence="6">
    <location>
        <begin position="1"/>
        <end position="12"/>
    </location>
</feature>
<feature type="region of interest" description="Disordered" evidence="6">
    <location>
        <begin position="1"/>
        <end position="72"/>
    </location>
</feature>
<dbReference type="InterPro" id="IPR007941">
    <property type="entry name" value="DUF726"/>
</dbReference>
<dbReference type="Proteomes" id="UP000239560">
    <property type="component" value="Unassembled WGS sequence"/>
</dbReference>
<feature type="region of interest" description="Disordered" evidence="6">
    <location>
        <begin position="860"/>
        <end position="1108"/>
    </location>
</feature>
<sequence length="1231" mass="131696">MSADIWDDDGWEDMPVLRSSSTEPTASIFDSDLRDVDDASKKRSAGPAGRWNAPAPAKLLDSPAAPGYSSMAGASATGNATGRLVDVGEEGATAGLREKGDLDEMDYTRLELDDDPDEDEISMRTQYLFNEDTSMTPLSQMQQTKTLLTEGQRIAYVGLCRLVAREMVQTLALAAKGAKELDPAKESCKNWANKIMGRLYRHMDVDSAEQRMIEQLAEHGVTAEDLVPSLVATYTVDNPDYDPEAAEAAAKEADIALEAESARRTAGEAQRRDELPAESEGDVEERLGDLALGQGDDEAEPNGYVKREVRKIERRTSEATLRSSPQSPRSPRTLRSPPETPSKRHMSTFDDFDDGGDIGSALDDPPAKSSSPPPDYPPAPEPSDPSPAVESTTPRASASALPAYDELDERKPDNFLQPLPSSLPGVTQNLSSLDKTVTLDIRWTILCDLFLSLIADSVYDARSRVLLGKMAEKLGLEWLDVVRFERRLTEALEIQEAVKDKEHEEVLEGRRLKDKHKRYLMMGLATVGGGLVIGLSAGLLAPVIGAGLGAALTTVGVTGTSGFLAGAGGAAIISSGATLTGATIGGKAMARRTRHVKTFDIQPLHNNKRVNLFITVPGFMNGPRDDVRLPFSTIDPVVGDVLSVLWEPEMMGDTGNALKILASEVLTQAGQQVLAATVMTALMSALQWPMMLTKLSYLIDNPWSNALDRARQAGAILADILINRRLGVRPVSLVGFSLGARVIFFALVELAKANAFGVVQEVYLFGATVTASNKVWRQVRGIVAGRFVNGFAMNDWVLGYLFRATTGGLQTVAGLRPIEHVPDLENVDITHLLDGHTTYRSRMPKLLAYVGFKVTADHFDEPDLDPEAPDREVLTKEQEEERRLKKEKKGLGIFRRKKAGGTDSTPMSRAPSIDEYDLPPRLSSSSSTSLNKAAPAVSTHGGRSSSSLSVATSGADAEAVEEKQAPLSSQQPEQAQAAPALAAAVDSPQAPASPAVPSGFDLAKLRDEVAQLPKPSPERAASLPPQELPTVASTSSAARAAGESIQRTPSAPPPAEQPRTDLRELDQELDPRELLRRQWNGEAVPAAASALPPVGPPVESAWASDTSLPDDHYAASSFSFPSVIPTITTSPSDAPSFTFGDSNGFVHPSSDDRTPTHDMPSFTFGSSASFDDAASFTFGGSDGSLEPWAKGDSAKKASDDAPDPAGSFVWGGSGGGRDNASSTTLSTQNPW</sequence>
<dbReference type="OMA" id="AIQNMEL"/>
<evidence type="ECO:0000313" key="9">
    <source>
        <dbReference type="EMBL" id="PRQ77847.1"/>
    </source>
</evidence>
<reference evidence="9 11" key="2">
    <citation type="journal article" date="2018" name="Elife">
        <title>Functional genomics of lipid metabolism in the oleaginous yeast Rhodosporidium toruloides.</title>
        <authorList>
            <person name="Coradetti S.T."/>
            <person name="Pinel D."/>
            <person name="Geiselman G."/>
            <person name="Ito M."/>
            <person name="Mondo S."/>
            <person name="Reilly M.C."/>
            <person name="Cheng Y.F."/>
            <person name="Bauer S."/>
            <person name="Grigoriev I."/>
            <person name="Gladden J.M."/>
            <person name="Simmons B.A."/>
            <person name="Brem R."/>
            <person name="Arkin A.P."/>
            <person name="Skerker J.M."/>
        </authorList>
    </citation>
    <scope>NUCLEOTIDE SEQUENCE [LARGE SCALE GENOMIC DNA]</scope>
    <source>
        <strain evidence="9 11">NBRC 0880</strain>
    </source>
</reference>
<keyword evidence="10" id="KW-1185">Reference proteome</keyword>
<dbReference type="PANTHER" id="PTHR17920:SF3">
    <property type="entry name" value="TRANSMEMBRANE AND COILED-COIL DOMAIN-CONTAINING PROTEIN 4"/>
    <property type="match status" value="1"/>
</dbReference>
<comment type="similarity">
    <text evidence="2">Belongs to the TMCO4 family.</text>
</comment>
<feature type="compositionally biased region" description="Basic and acidic residues" evidence="6">
    <location>
        <begin position="31"/>
        <end position="41"/>
    </location>
</feature>
<feature type="compositionally biased region" description="Low complexity" evidence="6">
    <location>
        <begin position="1083"/>
        <end position="1092"/>
    </location>
</feature>
<proteinExistence type="inferred from homology"/>
<keyword evidence="4 7" id="KW-1133">Transmembrane helix</keyword>
<evidence type="ECO:0000256" key="3">
    <source>
        <dbReference type="ARBA" id="ARBA00022692"/>
    </source>
</evidence>
<dbReference type="InterPro" id="IPR029058">
    <property type="entry name" value="AB_hydrolase_fold"/>
</dbReference>
<protein>
    <submittedName>
        <fullName evidence="8">BY PROTMAP: gi|472588549|gb|EMS26021.1| DUF726 domain protein [Rhodosporidium toruloides NP11] gi|647396338|emb|CDR38427.1| RHTO0S03e09406g1_1 [Rhodosporidium toruloides]</fullName>
    </submittedName>
</protein>
<gene>
    <name evidence="8" type="primary">FGENESH: predicted gene_1.484</name>
    <name evidence="9" type="ORF">AAT19DRAFT_8915</name>
    <name evidence="8" type="ORF">BN2166_0004840</name>
</gene>
<dbReference type="Pfam" id="PF05277">
    <property type="entry name" value="DUF726"/>
    <property type="match status" value="1"/>
</dbReference>
<feature type="transmembrane region" description="Helical" evidence="7">
    <location>
        <begin position="519"/>
        <end position="543"/>
    </location>
</feature>
<dbReference type="PANTHER" id="PTHR17920">
    <property type="entry name" value="TRANSMEMBRANE AND COILED-COIL DOMAIN-CONTAINING PROTEIN 4 TMCO4"/>
    <property type="match status" value="1"/>
</dbReference>
<feature type="compositionally biased region" description="Basic and acidic residues" evidence="6">
    <location>
        <begin position="261"/>
        <end position="275"/>
    </location>
</feature>
<evidence type="ECO:0000313" key="8">
    <source>
        <dbReference type="EMBL" id="CTR04623.1"/>
    </source>
</evidence>
<evidence type="ECO:0000256" key="4">
    <source>
        <dbReference type="ARBA" id="ARBA00022989"/>
    </source>
</evidence>
<feature type="region of interest" description="Disordered" evidence="6">
    <location>
        <begin position="1124"/>
        <end position="1164"/>
    </location>
</feature>